<evidence type="ECO:0000256" key="1">
    <source>
        <dbReference type="SAM" id="MobiDB-lite"/>
    </source>
</evidence>
<dbReference type="EMBL" id="AP023326">
    <property type="protein sequence ID" value="BCI68127.1"/>
    <property type="molecule type" value="Genomic_DNA"/>
</dbReference>
<organism evidence="2 3">
    <name type="scientific">Acetobacter aceti</name>
    <dbReference type="NCBI Taxonomy" id="435"/>
    <lineage>
        <taxon>Bacteria</taxon>
        <taxon>Pseudomonadati</taxon>
        <taxon>Pseudomonadota</taxon>
        <taxon>Alphaproteobacteria</taxon>
        <taxon>Acetobacterales</taxon>
        <taxon>Acetobacteraceae</taxon>
        <taxon>Acetobacter</taxon>
        <taxon>Acetobacter subgen. Acetobacter</taxon>
    </lineage>
</organism>
<sequence>MQIVKPGIYDLSNDAYHADPCAPMSLSSTGARKLTTDCPAIFKYERDNPTVRKRCFDIGTAGHLMVLEPEKFDDQTVLVEGFTKDGKPSAGYAATDAKEQRDAAYDAGKTPLLKPEIEMLQEMRASIWKDPVISKAFVGGETEKSMFWQDEDLRNREQESNHDTGAAS</sequence>
<gene>
    <name evidence="2" type="ORF">AAJCM20276_27510</name>
</gene>
<feature type="region of interest" description="Disordered" evidence="1">
    <location>
        <begin position="147"/>
        <end position="168"/>
    </location>
</feature>
<accession>A0A6S6PGI9</accession>
<dbReference type="Gene3D" id="3.90.320.10">
    <property type="match status" value="1"/>
</dbReference>
<dbReference type="Proteomes" id="UP000515220">
    <property type="component" value="Chromosome"/>
</dbReference>
<proteinExistence type="predicted"/>
<protein>
    <submittedName>
        <fullName evidence="2">Uncharacterized protein</fullName>
    </submittedName>
</protein>
<dbReference type="AlphaFoldDB" id="A0A6S6PGI9"/>
<evidence type="ECO:0000313" key="2">
    <source>
        <dbReference type="EMBL" id="BCI68127.1"/>
    </source>
</evidence>
<reference evidence="2 3" key="1">
    <citation type="submission" date="2020-07" db="EMBL/GenBank/DDBJ databases">
        <title>Complete Genome Sequence of an acetic acid bacterium, Acetobacter aceti JCM20276.</title>
        <authorList>
            <person name="Hirose Y."/>
            <person name="Mihara H."/>
        </authorList>
    </citation>
    <scope>NUCLEOTIDE SEQUENCE [LARGE SCALE GENOMIC DNA]</scope>
    <source>
        <strain evidence="2 3">JCM20276</strain>
    </source>
</reference>
<dbReference type="InterPro" id="IPR011604">
    <property type="entry name" value="PDDEXK-like_dom_sf"/>
</dbReference>
<evidence type="ECO:0000313" key="3">
    <source>
        <dbReference type="Proteomes" id="UP000515220"/>
    </source>
</evidence>
<name>A0A6S6PGI9_ACEAC</name>
<feature type="compositionally biased region" description="Basic and acidic residues" evidence="1">
    <location>
        <begin position="151"/>
        <end position="162"/>
    </location>
</feature>